<dbReference type="Proteomes" id="UP001209540">
    <property type="component" value="Unassembled WGS sequence"/>
</dbReference>
<organism evidence="1 2">
    <name type="scientific">Phascolomyces articulosus</name>
    <dbReference type="NCBI Taxonomy" id="60185"/>
    <lineage>
        <taxon>Eukaryota</taxon>
        <taxon>Fungi</taxon>
        <taxon>Fungi incertae sedis</taxon>
        <taxon>Mucoromycota</taxon>
        <taxon>Mucoromycotina</taxon>
        <taxon>Mucoromycetes</taxon>
        <taxon>Mucorales</taxon>
        <taxon>Lichtheimiaceae</taxon>
        <taxon>Phascolomyces</taxon>
    </lineage>
</organism>
<gene>
    <name evidence="1" type="ORF">BDA99DRAFT_101287</name>
</gene>
<accession>A0AAD5JX98</accession>
<comment type="caution">
    <text evidence="1">The sequence shown here is derived from an EMBL/GenBank/DDBJ whole genome shotgun (WGS) entry which is preliminary data.</text>
</comment>
<proteinExistence type="predicted"/>
<evidence type="ECO:0000313" key="1">
    <source>
        <dbReference type="EMBL" id="KAI9258780.1"/>
    </source>
</evidence>
<reference evidence="1" key="2">
    <citation type="submission" date="2023-02" db="EMBL/GenBank/DDBJ databases">
        <authorList>
            <consortium name="DOE Joint Genome Institute"/>
            <person name="Mondo S.J."/>
            <person name="Chang Y."/>
            <person name="Wang Y."/>
            <person name="Ahrendt S."/>
            <person name="Andreopoulos W."/>
            <person name="Barry K."/>
            <person name="Beard J."/>
            <person name="Benny G.L."/>
            <person name="Blankenship S."/>
            <person name="Bonito G."/>
            <person name="Cuomo C."/>
            <person name="Desiro A."/>
            <person name="Gervers K.A."/>
            <person name="Hundley H."/>
            <person name="Kuo A."/>
            <person name="LaButti K."/>
            <person name="Lang B.F."/>
            <person name="Lipzen A."/>
            <person name="O'Donnell K."/>
            <person name="Pangilinan J."/>
            <person name="Reynolds N."/>
            <person name="Sandor L."/>
            <person name="Smith M.W."/>
            <person name="Tsang A."/>
            <person name="Grigoriev I.V."/>
            <person name="Stajich J.E."/>
            <person name="Spatafora J.W."/>
        </authorList>
    </citation>
    <scope>NUCLEOTIDE SEQUENCE</scope>
    <source>
        <strain evidence="1">RSA 2281</strain>
    </source>
</reference>
<reference evidence="1" key="1">
    <citation type="journal article" date="2022" name="IScience">
        <title>Evolution of zygomycete secretomes and the origins of terrestrial fungal ecologies.</title>
        <authorList>
            <person name="Chang Y."/>
            <person name="Wang Y."/>
            <person name="Mondo S."/>
            <person name="Ahrendt S."/>
            <person name="Andreopoulos W."/>
            <person name="Barry K."/>
            <person name="Beard J."/>
            <person name="Benny G.L."/>
            <person name="Blankenship S."/>
            <person name="Bonito G."/>
            <person name="Cuomo C."/>
            <person name="Desiro A."/>
            <person name="Gervers K.A."/>
            <person name="Hundley H."/>
            <person name="Kuo A."/>
            <person name="LaButti K."/>
            <person name="Lang B.F."/>
            <person name="Lipzen A."/>
            <person name="O'Donnell K."/>
            <person name="Pangilinan J."/>
            <person name="Reynolds N."/>
            <person name="Sandor L."/>
            <person name="Smith M.E."/>
            <person name="Tsang A."/>
            <person name="Grigoriev I.V."/>
            <person name="Stajich J.E."/>
            <person name="Spatafora J.W."/>
        </authorList>
    </citation>
    <scope>NUCLEOTIDE SEQUENCE</scope>
    <source>
        <strain evidence="1">RSA 2281</strain>
    </source>
</reference>
<dbReference type="EMBL" id="JAIXMP010000018">
    <property type="protein sequence ID" value="KAI9258780.1"/>
    <property type="molecule type" value="Genomic_DNA"/>
</dbReference>
<sequence length="151" mass="18113">MAIKKKNTAPLDHHYEYFLKVLRDNPLASNIELTTMVNEQFKPAKFTEGQIKYWISQIPFTIEELARIAYYFYEMKRPLKQENTIYIPSKHSHYYDGLIQYINLSKGTYKSRSPEAIILVLEILHNQKNIHKNVRKKFVELKPNLHLLRRY</sequence>
<keyword evidence="2" id="KW-1185">Reference proteome</keyword>
<name>A0AAD5JX98_9FUNG</name>
<evidence type="ECO:0000313" key="2">
    <source>
        <dbReference type="Proteomes" id="UP001209540"/>
    </source>
</evidence>
<protein>
    <submittedName>
        <fullName evidence="1">Uncharacterized protein</fullName>
    </submittedName>
</protein>
<dbReference type="AlphaFoldDB" id="A0AAD5JX98"/>